<sequence length="55" mass="6259">RSSERTNMADDIFENAASVSSAKPKQAMVVVLFLPSHQNWFLTQQNYQPGFVSER</sequence>
<organism evidence="1 2">
    <name type="scientific">Smittium megazygosporum</name>
    <dbReference type="NCBI Taxonomy" id="133381"/>
    <lineage>
        <taxon>Eukaryota</taxon>
        <taxon>Fungi</taxon>
        <taxon>Fungi incertae sedis</taxon>
        <taxon>Zoopagomycota</taxon>
        <taxon>Kickxellomycotina</taxon>
        <taxon>Harpellomycetes</taxon>
        <taxon>Harpellales</taxon>
        <taxon>Legeriomycetaceae</taxon>
        <taxon>Smittium</taxon>
    </lineage>
</organism>
<protein>
    <submittedName>
        <fullName evidence="1">Uncharacterized protein</fullName>
    </submittedName>
</protein>
<evidence type="ECO:0000313" key="2">
    <source>
        <dbReference type="Proteomes" id="UP000245609"/>
    </source>
</evidence>
<name>A0A2T9Z8I2_9FUNG</name>
<reference evidence="1 2" key="1">
    <citation type="journal article" date="2018" name="MBio">
        <title>Comparative Genomics Reveals the Core Gene Toolbox for the Fungus-Insect Symbiosis.</title>
        <authorList>
            <person name="Wang Y."/>
            <person name="Stata M."/>
            <person name="Wang W."/>
            <person name="Stajich J.E."/>
            <person name="White M.M."/>
            <person name="Moncalvo J.M."/>
        </authorList>
    </citation>
    <scope>NUCLEOTIDE SEQUENCE [LARGE SCALE GENOMIC DNA]</scope>
    <source>
        <strain evidence="1 2">SC-DP-2</strain>
    </source>
</reference>
<gene>
    <name evidence="1" type="ORF">BB560_004765</name>
</gene>
<dbReference type="EMBL" id="MBFS01001602">
    <property type="protein sequence ID" value="PVV00837.1"/>
    <property type="molecule type" value="Genomic_DNA"/>
</dbReference>
<feature type="non-terminal residue" evidence="1">
    <location>
        <position position="1"/>
    </location>
</feature>
<comment type="caution">
    <text evidence="1">The sequence shown here is derived from an EMBL/GenBank/DDBJ whole genome shotgun (WGS) entry which is preliminary data.</text>
</comment>
<evidence type="ECO:0000313" key="1">
    <source>
        <dbReference type="EMBL" id="PVV00837.1"/>
    </source>
</evidence>
<dbReference type="Proteomes" id="UP000245609">
    <property type="component" value="Unassembled WGS sequence"/>
</dbReference>
<keyword evidence="2" id="KW-1185">Reference proteome</keyword>
<proteinExistence type="predicted"/>
<dbReference type="AlphaFoldDB" id="A0A2T9Z8I2"/>
<accession>A0A2T9Z8I2</accession>